<evidence type="ECO:0000313" key="1">
    <source>
        <dbReference type="EMBL" id="KAF5812119.1"/>
    </source>
</evidence>
<dbReference type="Proteomes" id="UP000215914">
    <property type="component" value="Unassembled WGS sequence"/>
</dbReference>
<comment type="caution">
    <text evidence="1">The sequence shown here is derived from an EMBL/GenBank/DDBJ whole genome shotgun (WGS) entry which is preliminary data.</text>
</comment>
<sequence>MYSYTSSLCSSSKQYPISFTKCGCLNCPRNTTSVSILYDPVHHLGSGA</sequence>
<accession>A0A9K3NTF7</accession>
<dbReference type="EMBL" id="MNCJ02000319">
    <property type="protein sequence ID" value="KAF5812119.1"/>
    <property type="molecule type" value="Genomic_DNA"/>
</dbReference>
<name>A0A9K3NTF7_HELAN</name>
<keyword evidence="2" id="KW-1185">Reference proteome</keyword>
<organism evidence="1 2">
    <name type="scientific">Helianthus annuus</name>
    <name type="common">Common sunflower</name>
    <dbReference type="NCBI Taxonomy" id="4232"/>
    <lineage>
        <taxon>Eukaryota</taxon>
        <taxon>Viridiplantae</taxon>
        <taxon>Streptophyta</taxon>
        <taxon>Embryophyta</taxon>
        <taxon>Tracheophyta</taxon>
        <taxon>Spermatophyta</taxon>
        <taxon>Magnoliopsida</taxon>
        <taxon>eudicotyledons</taxon>
        <taxon>Gunneridae</taxon>
        <taxon>Pentapetalae</taxon>
        <taxon>asterids</taxon>
        <taxon>campanulids</taxon>
        <taxon>Asterales</taxon>
        <taxon>Asteraceae</taxon>
        <taxon>Asteroideae</taxon>
        <taxon>Heliantheae alliance</taxon>
        <taxon>Heliantheae</taxon>
        <taxon>Helianthus</taxon>
    </lineage>
</organism>
<proteinExistence type="predicted"/>
<reference evidence="1" key="2">
    <citation type="submission" date="2020-06" db="EMBL/GenBank/DDBJ databases">
        <title>Helianthus annuus Genome sequencing and assembly Release 2.</title>
        <authorList>
            <person name="Gouzy J."/>
            <person name="Langlade N."/>
            <person name="Munos S."/>
        </authorList>
    </citation>
    <scope>NUCLEOTIDE SEQUENCE</scope>
    <source>
        <tissue evidence="1">Leaves</tissue>
    </source>
</reference>
<gene>
    <name evidence="1" type="ORF">HanXRQr2_Chr04g0189031</name>
</gene>
<evidence type="ECO:0000313" key="2">
    <source>
        <dbReference type="Proteomes" id="UP000215914"/>
    </source>
</evidence>
<protein>
    <submittedName>
        <fullName evidence="1">Uncharacterized protein</fullName>
    </submittedName>
</protein>
<dbReference type="AlphaFoldDB" id="A0A9K3NTF7"/>
<dbReference type="Gramene" id="mRNA:HanXRQr2_Chr04g0189031">
    <property type="protein sequence ID" value="mRNA:HanXRQr2_Chr04g0189031"/>
    <property type="gene ID" value="HanXRQr2_Chr04g0189031"/>
</dbReference>
<reference evidence="1" key="1">
    <citation type="journal article" date="2017" name="Nature">
        <title>The sunflower genome provides insights into oil metabolism, flowering and Asterid evolution.</title>
        <authorList>
            <person name="Badouin H."/>
            <person name="Gouzy J."/>
            <person name="Grassa C.J."/>
            <person name="Murat F."/>
            <person name="Staton S.E."/>
            <person name="Cottret L."/>
            <person name="Lelandais-Briere C."/>
            <person name="Owens G.L."/>
            <person name="Carrere S."/>
            <person name="Mayjonade B."/>
            <person name="Legrand L."/>
            <person name="Gill N."/>
            <person name="Kane N.C."/>
            <person name="Bowers J.E."/>
            <person name="Hubner S."/>
            <person name="Bellec A."/>
            <person name="Berard A."/>
            <person name="Berges H."/>
            <person name="Blanchet N."/>
            <person name="Boniface M.C."/>
            <person name="Brunel D."/>
            <person name="Catrice O."/>
            <person name="Chaidir N."/>
            <person name="Claudel C."/>
            <person name="Donnadieu C."/>
            <person name="Faraut T."/>
            <person name="Fievet G."/>
            <person name="Helmstetter N."/>
            <person name="King M."/>
            <person name="Knapp S.J."/>
            <person name="Lai Z."/>
            <person name="Le Paslier M.C."/>
            <person name="Lippi Y."/>
            <person name="Lorenzon L."/>
            <person name="Mandel J.R."/>
            <person name="Marage G."/>
            <person name="Marchand G."/>
            <person name="Marquand E."/>
            <person name="Bret-Mestries E."/>
            <person name="Morien E."/>
            <person name="Nambeesan S."/>
            <person name="Nguyen T."/>
            <person name="Pegot-Espagnet P."/>
            <person name="Pouilly N."/>
            <person name="Raftis F."/>
            <person name="Sallet E."/>
            <person name="Schiex T."/>
            <person name="Thomas J."/>
            <person name="Vandecasteele C."/>
            <person name="Vares D."/>
            <person name="Vear F."/>
            <person name="Vautrin S."/>
            <person name="Crespi M."/>
            <person name="Mangin B."/>
            <person name="Burke J.M."/>
            <person name="Salse J."/>
            <person name="Munos S."/>
            <person name="Vincourt P."/>
            <person name="Rieseberg L.H."/>
            <person name="Langlade N.B."/>
        </authorList>
    </citation>
    <scope>NUCLEOTIDE SEQUENCE</scope>
    <source>
        <tissue evidence="1">Leaves</tissue>
    </source>
</reference>